<evidence type="ECO:0000256" key="1">
    <source>
        <dbReference type="SAM" id="Phobius"/>
    </source>
</evidence>
<dbReference type="PANTHER" id="PTHR31170">
    <property type="entry name" value="BNAC04G53230D PROTEIN"/>
    <property type="match status" value="1"/>
</dbReference>
<gene>
    <name evidence="2" type="ORF">SLEP1_g18672</name>
</gene>
<reference evidence="2 3" key="1">
    <citation type="journal article" date="2021" name="Commun. Biol.">
        <title>The genome of Shorea leprosula (Dipterocarpaceae) highlights the ecological relevance of drought in aseasonal tropical rainforests.</title>
        <authorList>
            <person name="Ng K.K.S."/>
            <person name="Kobayashi M.J."/>
            <person name="Fawcett J.A."/>
            <person name="Hatakeyama M."/>
            <person name="Paape T."/>
            <person name="Ng C.H."/>
            <person name="Ang C.C."/>
            <person name="Tnah L.H."/>
            <person name="Lee C.T."/>
            <person name="Nishiyama T."/>
            <person name="Sese J."/>
            <person name="O'Brien M.J."/>
            <person name="Copetti D."/>
            <person name="Mohd Noor M.I."/>
            <person name="Ong R.C."/>
            <person name="Putra M."/>
            <person name="Sireger I.Z."/>
            <person name="Indrioko S."/>
            <person name="Kosugi Y."/>
            <person name="Izuno A."/>
            <person name="Isagi Y."/>
            <person name="Lee S.L."/>
            <person name="Shimizu K.K."/>
        </authorList>
    </citation>
    <scope>NUCLEOTIDE SEQUENCE [LARGE SCALE GENOMIC DNA]</scope>
    <source>
        <strain evidence="2">214</strain>
    </source>
</reference>
<dbReference type="EMBL" id="BPVZ01000026">
    <property type="protein sequence ID" value="GKV06845.1"/>
    <property type="molecule type" value="Genomic_DNA"/>
</dbReference>
<evidence type="ECO:0000313" key="3">
    <source>
        <dbReference type="Proteomes" id="UP001054252"/>
    </source>
</evidence>
<organism evidence="2 3">
    <name type="scientific">Rubroshorea leprosula</name>
    <dbReference type="NCBI Taxonomy" id="152421"/>
    <lineage>
        <taxon>Eukaryota</taxon>
        <taxon>Viridiplantae</taxon>
        <taxon>Streptophyta</taxon>
        <taxon>Embryophyta</taxon>
        <taxon>Tracheophyta</taxon>
        <taxon>Spermatophyta</taxon>
        <taxon>Magnoliopsida</taxon>
        <taxon>eudicotyledons</taxon>
        <taxon>Gunneridae</taxon>
        <taxon>Pentapetalae</taxon>
        <taxon>rosids</taxon>
        <taxon>malvids</taxon>
        <taxon>Malvales</taxon>
        <taxon>Dipterocarpaceae</taxon>
        <taxon>Rubroshorea</taxon>
    </lineage>
</organism>
<proteinExistence type="predicted"/>
<name>A0AAV5J7I1_9ROSI</name>
<keyword evidence="1" id="KW-1133">Transmembrane helix</keyword>
<dbReference type="AlphaFoldDB" id="A0AAV5J7I1"/>
<keyword evidence="1" id="KW-0472">Membrane</keyword>
<dbReference type="Proteomes" id="UP001054252">
    <property type="component" value="Unassembled WGS sequence"/>
</dbReference>
<feature type="transmembrane region" description="Helical" evidence="1">
    <location>
        <begin position="404"/>
        <end position="423"/>
    </location>
</feature>
<dbReference type="Pfam" id="PF03140">
    <property type="entry name" value="DUF247"/>
    <property type="match status" value="1"/>
</dbReference>
<dbReference type="InterPro" id="IPR004158">
    <property type="entry name" value="DUF247_pln"/>
</dbReference>
<sequence length="436" mass="50571">MGDEHEATDPLSTRIDEKLSSFSTVSSPMCFKVPNLLRKTNEKAYEPQIISIGPYHHGKEHLEGMEAHKMHCLKGLLQRRKETSVHRYVMALKGMEDEIRKCYAEPSAHGDALVEMMLLDGCFIIELICGNLTWTRKIDEQREKNVDFRNFNWVKLKRDLLLVENQLPFSVLLKLFHMTGEPNQQNVQNFIRMALRFFCTLMPGNGKGIEPFWVISDPNIENLLGLVHDSWGPSPEARDNCSKNSAQYGVWKFIRNATELKEAGIKFKKKDNGKSIFDIQFENGVLWIPTIGMYDQTDSILRNFIAHEQCHNNYPRYVTDYVTFMDCLINTRKDVELLRHSGIIVNGLGDDEVVATIFNRLCDSVVFSNRNFYSEIFINVEKYCGRKWNLWMANLRHNYFNTPWALISFLAAVSLLTLTAVQYKPYIRFFLIINTK</sequence>
<accession>A0AAV5J7I1</accession>
<comment type="caution">
    <text evidence="2">The sequence shown here is derived from an EMBL/GenBank/DDBJ whole genome shotgun (WGS) entry which is preliminary data.</text>
</comment>
<keyword evidence="1" id="KW-0812">Transmembrane</keyword>
<dbReference type="PANTHER" id="PTHR31170:SF17">
    <property type="match status" value="1"/>
</dbReference>
<protein>
    <submittedName>
        <fullName evidence="2">Uncharacterized protein</fullName>
    </submittedName>
</protein>
<evidence type="ECO:0000313" key="2">
    <source>
        <dbReference type="EMBL" id="GKV06845.1"/>
    </source>
</evidence>
<keyword evidence="3" id="KW-1185">Reference proteome</keyword>